<evidence type="ECO:0000259" key="20">
    <source>
        <dbReference type="PROSITE" id="PS50109"/>
    </source>
</evidence>
<sequence>MRRWGIQKKVFFLSLVPTMVLMIVVGVYFTHSWVSNLTHMLQDRGHSLSRQLASASEYGAFTGNRNLLFGVASSILDEEDVRAVTIYDSNGRELVHTGPRRQVPGPELIQNVTSSSMREGEDASLFIAPIYPQDLMIDGLLDMNKPSSDSEETPLGWASVELSHATTEKEQYQALLVSLLLIGGGLLINTLIAVHLSRSVTDPIHELTRAISRLREGKLDTRVDMDASPELEELAAGLNAVAESQQQAQDEMQQNVDQATEDLRETLETIEVQNIELDLARKQALEASRIKSEFLANMSHEIRTPLNGIIGFTDLLLKSPSSAQQRDHLSTIRKSSEILLTIINDILDFSKIEAGKLVLDRTPFRLRDTIEEVIVMLAPAAHDKNLDLVPLVYNDVPDAIMGDPLRIKQVITNLINNAIKFTQSGEVVLRAMLDDDDSSGTRIRISITDTGVGLSQNQQQSLFHAFNQADPSTARQYGGTGLGLVISRRLVEEMGGEIGVESELGKGSCFWFTLPADIASENDSQPVRKGLEQERALYLEYQETTGLATENQLREWGMDVQRAATPTEVIQAVQEAQTGKLGFAVVILGLARHLLHSNQHRELVRTLEYECDCRVLLLTPTLNEENSSLVDLVSAHLTKPVRRERLFEKLYQLVHGQEPDITTRQPRERIPALGPDTDSPRILAVDDNEANLKLIVTLLRDLNLSVQGASSGYEALQHLQKNRFDLVFMDVQMPGMDGTETTARIRTLDNANARLPVIALTAHALSEEREQLLGSGFDGYMTKPISQSMIARTLERHTGTGIQAEDAPETETEAPAIRPSARTRQQSVVDPDACVQLAGGKVDLAEELLSMLLDHVHHDRDAIRAHYANGEQKALLERVHKLHGATRYAGVPELRARANKLESMLKQGEDGIGDAIDALIEAIDRLENWCRQTNWQEQLRTVANDESPGQ</sequence>
<comment type="caution">
    <text evidence="24">The sequence shown here is derived from an EMBL/GenBank/DDBJ whole genome shotgun (WGS) entry which is preliminary data.</text>
</comment>
<dbReference type="SUPFAM" id="SSF158472">
    <property type="entry name" value="HAMP domain-like"/>
    <property type="match status" value="1"/>
</dbReference>
<dbReference type="CDD" id="cd00082">
    <property type="entry name" value="HisKA"/>
    <property type="match status" value="1"/>
</dbReference>
<evidence type="ECO:0000313" key="25">
    <source>
        <dbReference type="Proteomes" id="UP000295830"/>
    </source>
</evidence>
<keyword evidence="9" id="KW-0547">Nucleotide-binding</keyword>
<dbReference type="InterPro" id="IPR011006">
    <property type="entry name" value="CheY-like_superfamily"/>
</dbReference>
<evidence type="ECO:0000259" key="21">
    <source>
        <dbReference type="PROSITE" id="PS50110"/>
    </source>
</evidence>
<dbReference type="SMART" id="SM00448">
    <property type="entry name" value="REC"/>
    <property type="match status" value="1"/>
</dbReference>
<evidence type="ECO:0000256" key="10">
    <source>
        <dbReference type="ARBA" id="ARBA00022777"/>
    </source>
</evidence>
<evidence type="ECO:0000256" key="2">
    <source>
        <dbReference type="ARBA" id="ARBA00004429"/>
    </source>
</evidence>
<evidence type="ECO:0000256" key="1">
    <source>
        <dbReference type="ARBA" id="ARBA00000085"/>
    </source>
</evidence>
<dbReference type="PANTHER" id="PTHR45339">
    <property type="entry name" value="HYBRID SIGNAL TRANSDUCTION HISTIDINE KINASE J"/>
    <property type="match status" value="1"/>
</dbReference>
<evidence type="ECO:0000256" key="3">
    <source>
        <dbReference type="ARBA" id="ARBA00012438"/>
    </source>
</evidence>
<dbReference type="EMBL" id="SOAX01000006">
    <property type="protein sequence ID" value="TDT38511.1"/>
    <property type="molecule type" value="Genomic_DNA"/>
</dbReference>
<evidence type="ECO:0000313" key="24">
    <source>
        <dbReference type="EMBL" id="TDT38511.1"/>
    </source>
</evidence>
<evidence type="ECO:0000259" key="23">
    <source>
        <dbReference type="PROSITE" id="PS50894"/>
    </source>
</evidence>
<dbReference type="PROSITE" id="PS50109">
    <property type="entry name" value="HIS_KIN"/>
    <property type="match status" value="1"/>
</dbReference>
<evidence type="ECO:0000256" key="5">
    <source>
        <dbReference type="ARBA" id="ARBA00022519"/>
    </source>
</evidence>
<dbReference type="PANTHER" id="PTHR45339:SF1">
    <property type="entry name" value="HYBRID SIGNAL TRANSDUCTION HISTIDINE KINASE J"/>
    <property type="match status" value="1"/>
</dbReference>
<keyword evidence="25" id="KW-1185">Reference proteome</keyword>
<dbReference type="SMART" id="SM00304">
    <property type="entry name" value="HAMP"/>
    <property type="match status" value="1"/>
</dbReference>
<comment type="subcellular location">
    <subcellularLocation>
        <location evidence="2">Cell inner membrane</location>
        <topology evidence="2">Multi-pass membrane protein</topology>
    </subcellularLocation>
</comment>
<evidence type="ECO:0000256" key="4">
    <source>
        <dbReference type="ARBA" id="ARBA00022475"/>
    </source>
</evidence>
<dbReference type="FunFam" id="3.30.565.10:FF:000010">
    <property type="entry name" value="Sensor histidine kinase RcsC"/>
    <property type="match status" value="1"/>
</dbReference>
<dbReference type="RefSeq" id="WP_133736728.1">
    <property type="nucleotide sequence ID" value="NZ_SOAX01000006.1"/>
</dbReference>
<dbReference type="AlphaFoldDB" id="A0A4R7JKI4"/>
<dbReference type="Gene3D" id="1.20.120.160">
    <property type="entry name" value="HPT domain"/>
    <property type="match status" value="1"/>
</dbReference>
<dbReference type="CDD" id="cd16922">
    <property type="entry name" value="HATPase_EvgS-ArcB-TorS-like"/>
    <property type="match status" value="1"/>
</dbReference>
<dbReference type="InterPro" id="IPR005467">
    <property type="entry name" value="His_kinase_dom"/>
</dbReference>
<protein>
    <recommendedName>
        <fullName evidence="3">histidine kinase</fullName>
        <ecNumber evidence="3">2.7.13.3</ecNumber>
    </recommendedName>
</protein>
<evidence type="ECO:0000256" key="12">
    <source>
        <dbReference type="ARBA" id="ARBA00022989"/>
    </source>
</evidence>
<evidence type="ECO:0000256" key="13">
    <source>
        <dbReference type="ARBA" id="ARBA00023012"/>
    </source>
</evidence>
<dbReference type="InterPro" id="IPR003594">
    <property type="entry name" value="HATPase_dom"/>
</dbReference>
<feature type="domain" description="HAMP" evidence="22">
    <location>
        <begin position="198"/>
        <end position="250"/>
    </location>
</feature>
<evidence type="ECO:0000256" key="18">
    <source>
        <dbReference type="SAM" id="MobiDB-lite"/>
    </source>
</evidence>
<accession>A0A4R7JKI4</accession>
<evidence type="ECO:0000259" key="22">
    <source>
        <dbReference type="PROSITE" id="PS50885"/>
    </source>
</evidence>
<keyword evidence="11" id="KW-0067">ATP-binding</keyword>
<dbReference type="Gene3D" id="3.30.565.10">
    <property type="entry name" value="Histidine kinase-like ATPase, C-terminal domain"/>
    <property type="match status" value="1"/>
</dbReference>
<gene>
    <name evidence="24" type="ORF">DES49_2488</name>
</gene>
<dbReference type="PROSITE" id="PS50885">
    <property type="entry name" value="HAMP"/>
    <property type="match status" value="1"/>
</dbReference>
<dbReference type="Pfam" id="PF00072">
    <property type="entry name" value="Response_reg"/>
    <property type="match status" value="1"/>
</dbReference>
<keyword evidence="12 19" id="KW-1133">Transmembrane helix</keyword>
<dbReference type="InterPro" id="IPR036641">
    <property type="entry name" value="HPT_dom_sf"/>
</dbReference>
<reference evidence="24 25" key="1">
    <citation type="submission" date="2019-03" db="EMBL/GenBank/DDBJ databases">
        <title>Genomic Encyclopedia of Type Strains, Phase IV (KMG-IV): sequencing the most valuable type-strain genomes for metagenomic binning, comparative biology and taxonomic classification.</title>
        <authorList>
            <person name="Goeker M."/>
        </authorList>
    </citation>
    <scope>NUCLEOTIDE SEQUENCE [LARGE SCALE GENOMIC DNA]</scope>
    <source>
        <strain evidence="24 25">DSM 15505</strain>
    </source>
</reference>
<dbReference type="InterPro" id="IPR001789">
    <property type="entry name" value="Sig_transdc_resp-reg_receiver"/>
</dbReference>
<keyword evidence="5" id="KW-0997">Cell inner membrane</keyword>
<dbReference type="Gene3D" id="1.10.287.130">
    <property type="match status" value="1"/>
</dbReference>
<keyword evidence="13" id="KW-0902">Two-component regulatory system</keyword>
<dbReference type="Pfam" id="PF09984">
    <property type="entry name" value="sCache_4"/>
    <property type="match status" value="1"/>
</dbReference>
<dbReference type="Proteomes" id="UP000295830">
    <property type="component" value="Unassembled WGS sequence"/>
</dbReference>
<evidence type="ECO:0000256" key="15">
    <source>
        <dbReference type="PROSITE-ProRule" id="PRU00110"/>
    </source>
</evidence>
<dbReference type="Gene3D" id="3.40.50.2300">
    <property type="match status" value="1"/>
</dbReference>
<dbReference type="OrthoDB" id="9797243at2"/>
<feature type="domain" description="Response regulatory" evidence="21">
    <location>
        <begin position="681"/>
        <end position="798"/>
    </location>
</feature>
<dbReference type="SUPFAM" id="SSF52172">
    <property type="entry name" value="CheY-like"/>
    <property type="match status" value="2"/>
</dbReference>
<keyword evidence="6 16" id="KW-0597">Phosphoprotein</keyword>
<organism evidence="24 25">
    <name type="scientific">Halospina denitrificans</name>
    <dbReference type="NCBI Taxonomy" id="332522"/>
    <lineage>
        <taxon>Bacteria</taxon>
        <taxon>Pseudomonadati</taxon>
        <taxon>Pseudomonadota</taxon>
        <taxon>Gammaproteobacteria</taxon>
        <taxon>Halospina</taxon>
    </lineage>
</organism>
<dbReference type="SUPFAM" id="SSF47226">
    <property type="entry name" value="Histidine-containing phosphotransfer domain, HPT domain"/>
    <property type="match status" value="1"/>
</dbReference>
<dbReference type="CDD" id="cd17546">
    <property type="entry name" value="REC_hyHK_CKI1_RcsC-like"/>
    <property type="match status" value="1"/>
</dbReference>
<dbReference type="Pfam" id="PF01627">
    <property type="entry name" value="Hpt"/>
    <property type="match status" value="1"/>
</dbReference>
<dbReference type="GO" id="GO:0005886">
    <property type="term" value="C:plasma membrane"/>
    <property type="evidence" value="ECO:0007669"/>
    <property type="project" value="UniProtKB-SubCell"/>
</dbReference>
<feature type="domain" description="Histidine kinase" evidence="20">
    <location>
        <begin position="297"/>
        <end position="518"/>
    </location>
</feature>
<dbReference type="GO" id="GO:0005524">
    <property type="term" value="F:ATP binding"/>
    <property type="evidence" value="ECO:0007669"/>
    <property type="project" value="UniProtKB-KW"/>
</dbReference>
<feature type="transmembrane region" description="Helical" evidence="19">
    <location>
        <begin position="12"/>
        <end position="34"/>
    </location>
</feature>
<dbReference type="InterPro" id="IPR003661">
    <property type="entry name" value="HisK_dim/P_dom"/>
</dbReference>
<dbReference type="InterPro" id="IPR036890">
    <property type="entry name" value="HATPase_C_sf"/>
</dbReference>
<dbReference type="PROSITE" id="PS50110">
    <property type="entry name" value="RESPONSE_REGULATORY"/>
    <property type="match status" value="1"/>
</dbReference>
<dbReference type="Gene3D" id="6.10.340.10">
    <property type="match status" value="1"/>
</dbReference>
<dbReference type="CDD" id="cd06225">
    <property type="entry name" value="HAMP"/>
    <property type="match status" value="1"/>
</dbReference>
<dbReference type="CDD" id="cd00088">
    <property type="entry name" value="HPT"/>
    <property type="match status" value="1"/>
</dbReference>
<evidence type="ECO:0000256" key="17">
    <source>
        <dbReference type="SAM" id="Coils"/>
    </source>
</evidence>
<dbReference type="Pfam" id="PF02518">
    <property type="entry name" value="HATPase_c"/>
    <property type="match status" value="1"/>
</dbReference>
<keyword evidence="7" id="KW-0808">Transferase</keyword>
<comment type="catalytic activity">
    <reaction evidence="1">
        <text>ATP + protein L-histidine = ADP + protein N-phospho-L-histidine.</text>
        <dbReference type="EC" id="2.7.13.3"/>
    </reaction>
</comment>
<keyword evidence="10 24" id="KW-0418">Kinase</keyword>
<feature type="modified residue" description="4-aspartylphosphate" evidence="16">
    <location>
        <position position="730"/>
    </location>
</feature>
<keyword evidence="4" id="KW-1003">Cell membrane</keyword>
<dbReference type="SMART" id="SM00388">
    <property type="entry name" value="HisKA"/>
    <property type="match status" value="1"/>
</dbReference>
<dbReference type="InterPro" id="IPR019247">
    <property type="entry name" value="Histidine_kinase_BarA_N"/>
</dbReference>
<dbReference type="SUPFAM" id="SSF47384">
    <property type="entry name" value="Homodimeric domain of signal transducing histidine kinase"/>
    <property type="match status" value="1"/>
</dbReference>
<name>A0A4R7JKI4_9GAMM</name>
<dbReference type="SMART" id="SM00387">
    <property type="entry name" value="HATPase_c"/>
    <property type="match status" value="1"/>
</dbReference>
<feature type="coiled-coil region" evidence="17">
    <location>
        <begin position="242"/>
        <end position="276"/>
    </location>
</feature>
<dbReference type="EC" id="2.7.13.3" evidence="3"/>
<feature type="modified residue" description="Phosphohistidine" evidence="15">
    <location>
        <position position="880"/>
    </location>
</feature>
<dbReference type="FunFam" id="1.10.287.130:FF:000003">
    <property type="entry name" value="Histidine kinase"/>
    <property type="match status" value="1"/>
</dbReference>
<keyword evidence="8 19" id="KW-0812">Transmembrane</keyword>
<dbReference type="InterPro" id="IPR003660">
    <property type="entry name" value="HAMP_dom"/>
</dbReference>
<dbReference type="PROSITE" id="PS50894">
    <property type="entry name" value="HPT"/>
    <property type="match status" value="1"/>
</dbReference>
<feature type="region of interest" description="Disordered" evidence="18">
    <location>
        <begin position="805"/>
        <end position="825"/>
    </location>
</feature>
<dbReference type="SUPFAM" id="SSF55874">
    <property type="entry name" value="ATPase domain of HSP90 chaperone/DNA topoisomerase II/histidine kinase"/>
    <property type="match status" value="1"/>
</dbReference>
<dbReference type="PRINTS" id="PR00344">
    <property type="entry name" value="BCTRLSENSOR"/>
</dbReference>
<dbReference type="InterPro" id="IPR004358">
    <property type="entry name" value="Sig_transdc_His_kin-like_C"/>
</dbReference>
<evidence type="ECO:0000256" key="7">
    <source>
        <dbReference type="ARBA" id="ARBA00022679"/>
    </source>
</evidence>
<dbReference type="GO" id="GO:0000155">
    <property type="term" value="F:phosphorelay sensor kinase activity"/>
    <property type="evidence" value="ECO:0007669"/>
    <property type="project" value="InterPro"/>
</dbReference>
<evidence type="ECO:0000256" key="19">
    <source>
        <dbReference type="SAM" id="Phobius"/>
    </source>
</evidence>
<dbReference type="Pfam" id="PF00512">
    <property type="entry name" value="HisKA"/>
    <property type="match status" value="1"/>
</dbReference>
<dbReference type="Pfam" id="PF00672">
    <property type="entry name" value="HAMP"/>
    <property type="match status" value="1"/>
</dbReference>
<keyword evidence="17" id="KW-0175">Coiled coil</keyword>
<dbReference type="InterPro" id="IPR036097">
    <property type="entry name" value="HisK_dim/P_sf"/>
</dbReference>
<proteinExistence type="predicted"/>
<dbReference type="InterPro" id="IPR008207">
    <property type="entry name" value="Sig_transdc_His_kin_Hpt_dom"/>
</dbReference>
<evidence type="ECO:0000256" key="11">
    <source>
        <dbReference type="ARBA" id="ARBA00022840"/>
    </source>
</evidence>
<evidence type="ECO:0000256" key="9">
    <source>
        <dbReference type="ARBA" id="ARBA00022741"/>
    </source>
</evidence>
<evidence type="ECO:0000256" key="6">
    <source>
        <dbReference type="ARBA" id="ARBA00022553"/>
    </source>
</evidence>
<evidence type="ECO:0000256" key="8">
    <source>
        <dbReference type="ARBA" id="ARBA00022692"/>
    </source>
</evidence>
<evidence type="ECO:0000256" key="14">
    <source>
        <dbReference type="ARBA" id="ARBA00023136"/>
    </source>
</evidence>
<keyword evidence="14 19" id="KW-0472">Membrane</keyword>
<dbReference type="GO" id="GO:0071474">
    <property type="term" value="P:cellular hyperosmotic response"/>
    <property type="evidence" value="ECO:0007669"/>
    <property type="project" value="TreeGrafter"/>
</dbReference>
<feature type="domain" description="HPt" evidence="23">
    <location>
        <begin position="841"/>
        <end position="933"/>
    </location>
</feature>
<evidence type="ECO:0000256" key="16">
    <source>
        <dbReference type="PROSITE-ProRule" id="PRU00169"/>
    </source>
</evidence>